<sequence>MRHIKRRDNLKFVTRNGKSCVNLKAKHRKTHATTIPPPNLHQRRNLQRRLSIPPRHLYPLHKLLLLSLHLLHNTQSSLRTTSPLSDFPTPPLFLPYSAATTASQDSISLVSLTSLTTPSSPFPSPPMFTSSSSETCKISTPSPSPRRISPATP</sequence>
<proteinExistence type="predicted"/>
<feature type="compositionally biased region" description="Low complexity" evidence="1">
    <location>
        <begin position="127"/>
        <end position="153"/>
    </location>
</feature>
<feature type="region of interest" description="Disordered" evidence="1">
    <location>
        <begin position="116"/>
        <end position="153"/>
    </location>
</feature>
<gene>
    <name evidence="2" type="ORF">ERUC_LOCUS29124</name>
</gene>
<dbReference type="EMBL" id="CAKOAT010358487">
    <property type="protein sequence ID" value="CAH8363368.1"/>
    <property type="molecule type" value="Genomic_DNA"/>
</dbReference>
<accession>A0ABC8L1B6</accession>
<organism evidence="2 3">
    <name type="scientific">Eruca vesicaria subsp. sativa</name>
    <name type="common">Garden rocket</name>
    <name type="synonym">Eruca sativa</name>
    <dbReference type="NCBI Taxonomy" id="29727"/>
    <lineage>
        <taxon>Eukaryota</taxon>
        <taxon>Viridiplantae</taxon>
        <taxon>Streptophyta</taxon>
        <taxon>Embryophyta</taxon>
        <taxon>Tracheophyta</taxon>
        <taxon>Spermatophyta</taxon>
        <taxon>Magnoliopsida</taxon>
        <taxon>eudicotyledons</taxon>
        <taxon>Gunneridae</taxon>
        <taxon>Pentapetalae</taxon>
        <taxon>rosids</taxon>
        <taxon>malvids</taxon>
        <taxon>Brassicales</taxon>
        <taxon>Brassicaceae</taxon>
        <taxon>Brassiceae</taxon>
        <taxon>Eruca</taxon>
    </lineage>
</organism>
<comment type="caution">
    <text evidence="2">The sequence shown here is derived from an EMBL/GenBank/DDBJ whole genome shotgun (WGS) entry which is preliminary data.</text>
</comment>
<dbReference type="Proteomes" id="UP001642260">
    <property type="component" value="Unassembled WGS sequence"/>
</dbReference>
<keyword evidence="3" id="KW-1185">Reference proteome</keyword>
<evidence type="ECO:0000313" key="3">
    <source>
        <dbReference type="Proteomes" id="UP001642260"/>
    </source>
</evidence>
<dbReference type="AlphaFoldDB" id="A0ABC8L1B6"/>
<name>A0ABC8L1B6_ERUVS</name>
<evidence type="ECO:0000313" key="2">
    <source>
        <dbReference type="EMBL" id="CAH8363368.1"/>
    </source>
</evidence>
<protein>
    <submittedName>
        <fullName evidence="2">Uncharacterized protein</fullName>
    </submittedName>
</protein>
<reference evidence="2 3" key="1">
    <citation type="submission" date="2022-03" db="EMBL/GenBank/DDBJ databases">
        <authorList>
            <person name="Macdonald S."/>
            <person name="Ahmed S."/>
            <person name="Newling K."/>
        </authorList>
    </citation>
    <scope>NUCLEOTIDE SEQUENCE [LARGE SCALE GENOMIC DNA]</scope>
</reference>
<evidence type="ECO:0000256" key="1">
    <source>
        <dbReference type="SAM" id="MobiDB-lite"/>
    </source>
</evidence>